<evidence type="ECO:0000313" key="2">
    <source>
        <dbReference type="EnsemblPlants" id="TraesCS1A02G230200.1.cds1"/>
    </source>
</evidence>
<evidence type="ECO:0000313" key="3">
    <source>
        <dbReference type="Proteomes" id="UP000019116"/>
    </source>
</evidence>
<dbReference type="AlphaFoldDB" id="A0A3B5Y0M6"/>
<proteinExistence type="predicted"/>
<protein>
    <recommendedName>
        <fullName evidence="1">Putative E3 ubiquitin-protein ligase LIN N-terminal domain-containing protein</fullName>
    </recommendedName>
</protein>
<feature type="domain" description="Putative E3 ubiquitin-protein ligase LIN N-terminal" evidence="1">
    <location>
        <begin position="16"/>
        <end position="170"/>
    </location>
</feature>
<dbReference type="Gramene" id="TraesCS1A03G0598100.1">
    <property type="protein sequence ID" value="TraesCS1A03G0598100.1.CDS1"/>
    <property type="gene ID" value="TraesCS1A03G0598100"/>
</dbReference>
<dbReference type="EnsemblPlants" id="TraesCS1A02G230200.1">
    <property type="protein sequence ID" value="TraesCS1A02G230200.1.cds1"/>
    <property type="gene ID" value="TraesCS1A02G230200"/>
</dbReference>
<reference evidence="2" key="1">
    <citation type="submission" date="2018-08" db="EMBL/GenBank/DDBJ databases">
        <authorList>
            <person name="Rossello M."/>
        </authorList>
    </citation>
    <scope>NUCLEOTIDE SEQUENCE [LARGE SCALE GENOMIC DNA]</scope>
    <source>
        <strain evidence="2">cv. Chinese Spring</strain>
    </source>
</reference>
<dbReference type="Gramene" id="TraesCS1A02G230200.1">
    <property type="protein sequence ID" value="TraesCS1A02G230200.1.cds1"/>
    <property type="gene ID" value="TraesCS1A02G230200"/>
</dbReference>
<evidence type="ECO:0000259" key="1">
    <source>
        <dbReference type="Pfam" id="PF23568"/>
    </source>
</evidence>
<dbReference type="InterPro" id="IPR056512">
    <property type="entry name" value="LIN_N"/>
</dbReference>
<accession>A0A3B5Y0M6</accession>
<organism evidence="2">
    <name type="scientific">Triticum aestivum</name>
    <name type="common">Wheat</name>
    <dbReference type="NCBI Taxonomy" id="4565"/>
    <lineage>
        <taxon>Eukaryota</taxon>
        <taxon>Viridiplantae</taxon>
        <taxon>Streptophyta</taxon>
        <taxon>Embryophyta</taxon>
        <taxon>Tracheophyta</taxon>
        <taxon>Spermatophyta</taxon>
        <taxon>Magnoliopsida</taxon>
        <taxon>Liliopsida</taxon>
        <taxon>Poales</taxon>
        <taxon>Poaceae</taxon>
        <taxon>BOP clade</taxon>
        <taxon>Pooideae</taxon>
        <taxon>Triticodae</taxon>
        <taxon>Triticeae</taxon>
        <taxon>Triticinae</taxon>
        <taxon>Triticum</taxon>
    </lineage>
</organism>
<name>A0A3B5Y0M6_WHEAT</name>
<dbReference type="Gramene" id="TraesCAD_scaffold_036396_01G000200.1">
    <property type="protein sequence ID" value="TraesCAD_scaffold_036396_01G000200.1"/>
    <property type="gene ID" value="TraesCAD_scaffold_036396_01G000200"/>
</dbReference>
<dbReference type="Gramene" id="TraesCLE_scaffold_034184_01G000200.1">
    <property type="protein sequence ID" value="TraesCLE_scaffold_034184_01G000200.1"/>
    <property type="gene ID" value="TraesCLE_scaffold_034184_01G000200"/>
</dbReference>
<reference evidence="2" key="2">
    <citation type="submission" date="2018-10" db="UniProtKB">
        <authorList>
            <consortium name="EnsemblPlants"/>
        </authorList>
    </citation>
    <scope>IDENTIFICATION</scope>
</reference>
<dbReference type="PANTHER" id="PTHR35549">
    <property type="entry name" value="OS04G0584500 PROTEIN"/>
    <property type="match status" value="1"/>
</dbReference>
<dbReference type="Gramene" id="TraesRN1A0100642600.1">
    <property type="protein sequence ID" value="TraesRN1A0100642600.1"/>
    <property type="gene ID" value="TraesRN1A0100642600"/>
</dbReference>
<dbReference type="Gramene" id="TraesWEE_scaffold_033408_01G000200.1">
    <property type="protein sequence ID" value="TraesWEE_scaffold_033408_01G000200.1"/>
    <property type="gene ID" value="TraesWEE_scaffold_033408_01G000200"/>
</dbReference>
<dbReference type="Proteomes" id="UP000019116">
    <property type="component" value="Chromosome 1A"/>
</dbReference>
<dbReference type="Pfam" id="PF23568">
    <property type="entry name" value="ARM_LIN"/>
    <property type="match status" value="1"/>
</dbReference>
<dbReference type="STRING" id="4565.A0A3B5Y0M6"/>
<dbReference type="PANTHER" id="PTHR35549:SF2">
    <property type="entry name" value="TRANSDUCIN_WD40 REPEAT-LIKE SUPERFAMILY PROTEIN"/>
    <property type="match status" value="1"/>
</dbReference>
<sequence>MTATAVAAFPPHASICSLISFLGHHLAALLADPADLLATRRRCVALLAGPSPRPASSADGDDDDDDDAVLAALQGAIDSFPTAASADAGLLRDVEAALQAPALLPEDGRTAGRGNRVVAACAYFYLALVRAAQGDAWQMAAHFLQAVLVSPAALAGRGGLAPRALWDGLFDEAVLARAGGAGASEDDAARRAARRYKDWLMYYRVVAAAPDGAGAASADGGG</sequence>
<keyword evidence="3" id="KW-1185">Reference proteome</keyword>
<dbReference type="Gramene" id="TraesROB_scaffold_076555_01G000100.1">
    <property type="protein sequence ID" value="TraesROB_scaffold_076555_01G000100.1"/>
    <property type="gene ID" value="TraesROB_scaffold_076555_01G000100"/>
</dbReference>